<accession>A0ABN8HWI7</accession>
<evidence type="ECO:0000256" key="2">
    <source>
        <dbReference type="ARBA" id="ARBA00005615"/>
    </source>
</evidence>
<dbReference type="InterPro" id="IPR018232">
    <property type="entry name" value="Glyco_hydro_37_CS"/>
</dbReference>
<evidence type="ECO:0000313" key="11">
    <source>
        <dbReference type="Proteomes" id="UP000837857"/>
    </source>
</evidence>
<keyword evidence="5 7" id="KW-0378">Hydrolase</keyword>
<dbReference type="PANTHER" id="PTHR23403:SF1">
    <property type="entry name" value="TREHALASE"/>
    <property type="match status" value="1"/>
</dbReference>
<feature type="non-terminal residue" evidence="10">
    <location>
        <position position="602"/>
    </location>
</feature>
<organism evidence="10 11">
    <name type="scientific">Iphiclides podalirius</name>
    <name type="common">scarce swallowtail</name>
    <dbReference type="NCBI Taxonomy" id="110791"/>
    <lineage>
        <taxon>Eukaryota</taxon>
        <taxon>Metazoa</taxon>
        <taxon>Ecdysozoa</taxon>
        <taxon>Arthropoda</taxon>
        <taxon>Hexapoda</taxon>
        <taxon>Insecta</taxon>
        <taxon>Pterygota</taxon>
        <taxon>Neoptera</taxon>
        <taxon>Endopterygota</taxon>
        <taxon>Lepidoptera</taxon>
        <taxon>Glossata</taxon>
        <taxon>Ditrysia</taxon>
        <taxon>Papilionoidea</taxon>
        <taxon>Papilionidae</taxon>
        <taxon>Papilioninae</taxon>
        <taxon>Iphiclides</taxon>
    </lineage>
</organism>
<keyword evidence="6 7" id="KW-0326">Glycosidase</keyword>
<feature type="coiled-coil region" evidence="8">
    <location>
        <begin position="249"/>
        <end position="276"/>
    </location>
</feature>
<dbReference type="Proteomes" id="UP000837857">
    <property type="component" value="Chromosome 10"/>
</dbReference>
<dbReference type="Pfam" id="PF01204">
    <property type="entry name" value="Trehalase"/>
    <property type="match status" value="1"/>
</dbReference>
<sequence>MIIRFINKVFVFIIYTPTSTFKMLLATVIALAGIIGAEELPPSCSRPVYCNSDLLHHMQMARLYPDSKTFVDLQLRKSENATLEAFDQLRNRTDGNPTKEQLQAFVDEYFEPGNELEVWKPADFSDSPAFLAQVQDDALRKFAKDINDIWPTLGRKVRPIVFEKPERYSFIPISNGFIIPGGRFTEIYYWDAYWIIEGLLICDMDDTARGMIENLIQLLKTLGHVPNGSRWYYQERSQPPLLSAMVSLYIRKTKDLAFLKANIEALESELKYWLDTQTINFKVGRKTYTMLRYYAPSLGPRPESYYEDYTTAQQFDSDERRKEFYVDIKSAAESGWDFSSRWFIGPEGGNRGNLSTVHTRDIVPVDLNSIFANALQNAAYFRGLLGDVRKGAQWAYLAKQWRRTIDEVLWDEDDGIWYDYNLISKGHRKYFYPSNLAPLWMEAVDAHRAKQHAPRVMKYLRDSEGLKFPGGVPTSLIKSGEQWDFPNAWPPLVSIAVNALEALGSNEARQMAFQVAQTWVRACLKGFTENKQMFEKYDVEQPGRIGGGGEYVVQTGFGWSNGVVLEMISTYGLQLTATDSSEEPPEDSASKTGLSVESVEVN</sequence>
<dbReference type="PRINTS" id="PR00744">
    <property type="entry name" value="GLHYDRLASE37"/>
</dbReference>
<dbReference type="PANTHER" id="PTHR23403">
    <property type="entry name" value="TREHALASE"/>
    <property type="match status" value="1"/>
</dbReference>
<evidence type="ECO:0000313" key="10">
    <source>
        <dbReference type="EMBL" id="CAH2038003.1"/>
    </source>
</evidence>
<comment type="similarity">
    <text evidence="2 7">Belongs to the glycosyl hydrolase 37 family.</text>
</comment>
<dbReference type="SUPFAM" id="SSF48208">
    <property type="entry name" value="Six-hairpin glycosidases"/>
    <property type="match status" value="1"/>
</dbReference>
<dbReference type="EC" id="3.2.1.28" evidence="3 7"/>
<keyword evidence="11" id="KW-1185">Reference proteome</keyword>
<evidence type="ECO:0000256" key="4">
    <source>
        <dbReference type="ARBA" id="ARBA00019905"/>
    </source>
</evidence>
<evidence type="ECO:0000256" key="3">
    <source>
        <dbReference type="ARBA" id="ARBA00012757"/>
    </source>
</evidence>
<dbReference type="InterPro" id="IPR008928">
    <property type="entry name" value="6-hairpin_glycosidase_sf"/>
</dbReference>
<dbReference type="EMBL" id="OW152822">
    <property type="protein sequence ID" value="CAH2038003.1"/>
    <property type="molecule type" value="Genomic_DNA"/>
</dbReference>
<evidence type="ECO:0000256" key="7">
    <source>
        <dbReference type="RuleBase" id="RU361180"/>
    </source>
</evidence>
<proteinExistence type="inferred from homology"/>
<evidence type="ECO:0000256" key="6">
    <source>
        <dbReference type="ARBA" id="ARBA00023295"/>
    </source>
</evidence>
<protein>
    <recommendedName>
        <fullName evidence="4 7">Trehalase</fullName>
        <ecNumber evidence="3 7">3.2.1.28</ecNumber>
    </recommendedName>
    <alternativeName>
        <fullName evidence="7">Alpha-trehalose glucohydrolase</fullName>
    </alternativeName>
</protein>
<gene>
    <name evidence="10" type="ORF">IPOD504_LOCUS1413</name>
</gene>
<evidence type="ECO:0000256" key="5">
    <source>
        <dbReference type="ARBA" id="ARBA00022801"/>
    </source>
</evidence>
<feature type="compositionally biased region" description="Polar residues" evidence="9">
    <location>
        <begin position="590"/>
        <end position="602"/>
    </location>
</feature>
<feature type="region of interest" description="Disordered" evidence="9">
    <location>
        <begin position="577"/>
        <end position="602"/>
    </location>
</feature>
<dbReference type="InterPro" id="IPR001661">
    <property type="entry name" value="Glyco_hydro_37"/>
</dbReference>
<evidence type="ECO:0000256" key="1">
    <source>
        <dbReference type="ARBA" id="ARBA00001576"/>
    </source>
</evidence>
<reference evidence="10" key="1">
    <citation type="submission" date="2022-03" db="EMBL/GenBank/DDBJ databases">
        <authorList>
            <person name="Martin H S."/>
        </authorList>
    </citation>
    <scope>NUCLEOTIDE SEQUENCE</scope>
</reference>
<keyword evidence="8" id="KW-0175">Coiled coil</keyword>
<evidence type="ECO:0000256" key="8">
    <source>
        <dbReference type="SAM" id="Coils"/>
    </source>
</evidence>
<evidence type="ECO:0000256" key="9">
    <source>
        <dbReference type="SAM" id="MobiDB-lite"/>
    </source>
</evidence>
<name>A0ABN8HWI7_9NEOP</name>
<dbReference type="Gene3D" id="1.50.10.10">
    <property type="match status" value="1"/>
</dbReference>
<dbReference type="InterPro" id="IPR012341">
    <property type="entry name" value="6hp_glycosidase-like_sf"/>
</dbReference>
<dbReference type="PROSITE" id="PS00928">
    <property type="entry name" value="TREHALASE_2"/>
    <property type="match status" value="1"/>
</dbReference>
<comment type="catalytic activity">
    <reaction evidence="1 7">
        <text>alpha,alpha-trehalose + H2O = alpha-D-glucose + beta-D-glucose</text>
        <dbReference type="Rhea" id="RHEA:32675"/>
        <dbReference type="ChEBI" id="CHEBI:15377"/>
        <dbReference type="ChEBI" id="CHEBI:15903"/>
        <dbReference type="ChEBI" id="CHEBI:16551"/>
        <dbReference type="ChEBI" id="CHEBI:17925"/>
        <dbReference type="EC" id="3.2.1.28"/>
    </reaction>
</comment>
<dbReference type="PROSITE" id="PS00927">
    <property type="entry name" value="TREHALASE_1"/>
    <property type="match status" value="1"/>
</dbReference>